<gene>
    <name evidence="2" type="ORF">LCGC14_1015820</name>
</gene>
<sequence length="198" mass="22277">MKFVLFSKEVNLKKTISVLGLALFLISIAASAALNIQEKAPEKKFASVKEVSPFSYCCIPHKGPFTEIEGVVMQMMKAIQEQKIAPAGPMIGIFYNSPDMVKPEELEWEMGFPVSAQVEVKAPLEKKEWKFTSVVSAIHKGPYEEAGNTNLKMFEWMQANKLTRAGPLMERFLTMSTPDTKTEDIRSEIWIPCQKGKK</sequence>
<dbReference type="Gene3D" id="3.20.80.10">
    <property type="entry name" value="Regulatory factor, effector binding domain"/>
    <property type="match status" value="1"/>
</dbReference>
<dbReference type="SUPFAM" id="SSF55136">
    <property type="entry name" value="Probable bacterial effector-binding domain"/>
    <property type="match status" value="1"/>
</dbReference>
<protein>
    <recommendedName>
        <fullName evidence="1">AraC effector-binding domain-containing protein</fullName>
    </recommendedName>
</protein>
<dbReference type="InterPro" id="IPR029442">
    <property type="entry name" value="GyrI-like"/>
</dbReference>
<organism evidence="2">
    <name type="scientific">marine sediment metagenome</name>
    <dbReference type="NCBI Taxonomy" id="412755"/>
    <lineage>
        <taxon>unclassified sequences</taxon>
        <taxon>metagenomes</taxon>
        <taxon>ecological metagenomes</taxon>
    </lineage>
</organism>
<dbReference type="PANTHER" id="PTHR40055">
    <property type="entry name" value="TRANSCRIPTIONAL REGULATOR YGIV-RELATED"/>
    <property type="match status" value="1"/>
</dbReference>
<dbReference type="AlphaFoldDB" id="A0A0F9MYV6"/>
<feature type="domain" description="AraC effector-binding" evidence="1">
    <location>
        <begin position="44"/>
        <end position="194"/>
    </location>
</feature>
<dbReference type="Pfam" id="PF06445">
    <property type="entry name" value="GyrI-like"/>
    <property type="match status" value="1"/>
</dbReference>
<dbReference type="SMART" id="SM00871">
    <property type="entry name" value="AraC_E_bind"/>
    <property type="match status" value="1"/>
</dbReference>
<evidence type="ECO:0000313" key="2">
    <source>
        <dbReference type="EMBL" id="KKN12505.1"/>
    </source>
</evidence>
<accession>A0A0F9MYV6</accession>
<reference evidence="2" key="1">
    <citation type="journal article" date="2015" name="Nature">
        <title>Complex archaea that bridge the gap between prokaryotes and eukaryotes.</title>
        <authorList>
            <person name="Spang A."/>
            <person name="Saw J.H."/>
            <person name="Jorgensen S.L."/>
            <person name="Zaremba-Niedzwiedzka K."/>
            <person name="Martijn J."/>
            <person name="Lind A.E."/>
            <person name="van Eijk R."/>
            <person name="Schleper C."/>
            <person name="Guy L."/>
            <person name="Ettema T.J."/>
        </authorList>
    </citation>
    <scope>NUCLEOTIDE SEQUENCE</scope>
</reference>
<dbReference type="PANTHER" id="PTHR40055:SF1">
    <property type="entry name" value="TRANSCRIPTIONAL REGULATOR YGIV-RELATED"/>
    <property type="match status" value="1"/>
</dbReference>
<evidence type="ECO:0000259" key="1">
    <source>
        <dbReference type="SMART" id="SM00871"/>
    </source>
</evidence>
<dbReference type="InterPro" id="IPR050908">
    <property type="entry name" value="SmbC-like"/>
</dbReference>
<name>A0A0F9MYV6_9ZZZZ</name>
<dbReference type="InterPro" id="IPR010499">
    <property type="entry name" value="AraC_E-bd"/>
</dbReference>
<comment type="caution">
    <text evidence="2">The sequence shown here is derived from an EMBL/GenBank/DDBJ whole genome shotgun (WGS) entry which is preliminary data.</text>
</comment>
<dbReference type="EMBL" id="LAZR01004027">
    <property type="protein sequence ID" value="KKN12505.1"/>
    <property type="molecule type" value="Genomic_DNA"/>
</dbReference>
<dbReference type="InterPro" id="IPR011256">
    <property type="entry name" value="Reg_factor_effector_dom_sf"/>
</dbReference>
<proteinExistence type="predicted"/>